<evidence type="ECO:0000313" key="2">
    <source>
        <dbReference type="Proteomes" id="UP001054945"/>
    </source>
</evidence>
<dbReference type="AlphaFoldDB" id="A0AAV4YAG9"/>
<reference evidence="1 2" key="1">
    <citation type="submission" date="2021-06" db="EMBL/GenBank/DDBJ databases">
        <title>Caerostris extrusa draft genome.</title>
        <authorList>
            <person name="Kono N."/>
            <person name="Arakawa K."/>
        </authorList>
    </citation>
    <scope>NUCLEOTIDE SEQUENCE [LARGE SCALE GENOMIC DNA]</scope>
</reference>
<proteinExistence type="predicted"/>
<dbReference type="EMBL" id="BPLR01001559">
    <property type="protein sequence ID" value="GIZ03157.1"/>
    <property type="molecule type" value="Genomic_DNA"/>
</dbReference>
<accession>A0AAV4YAG9</accession>
<gene>
    <name evidence="1" type="ORF">CEXT_471991</name>
</gene>
<keyword evidence="2" id="KW-1185">Reference proteome</keyword>
<evidence type="ECO:0000313" key="1">
    <source>
        <dbReference type="EMBL" id="GIZ03157.1"/>
    </source>
</evidence>
<comment type="caution">
    <text evidence="1">The sequence shown here is derived from an EMBL/GenBank/DDBJ whole genome shotgun (WGS) entry which is preliminary data.</text>
</comment>
<organism evidence="1 2">
    <name type="scientific">Caerostris extrusa</name>
    <name type="common">Bark spider</name>
    <name type="synonym">Caerostris bankana</name>
    <dbReference type="NCBI Taxonomy" id="172846"/>
    <lineage>
        <taxon>Eukaryota</taxon>
        <taxon>Metazoa</taxon>
        <taxon>Ecdysozoa</taxon>
        <taxon>Arthropoda</taxon>
        <taxon>Chelicerata</taxon>
        <taxon>Arachnida</taxon>
        <taxon>Araneae</taxon>
        <taxon>Araneomorphae</taxon>
        <taxon>Entelegynae</taxon>
        <taxon>Araneoidea</taxon>
        <taxon>Araneidae</taxon>
        <taxon>Caerostris</taxon>
    </lineage>
</organism>
<dbReference type="Proteomes" id="UP001054945">
    <property type="component" value="Unassembled WGS sequence"/>
</dbReference>
<protein>
    <submittedName>
        <fullName evidence="1">Uncharacterized protein</fullName>
    </submittedName>
</protein>
<name>A0AAV4YAG9_CAEEX</name>
<sequence>MAIEVGPVNELQFNSRTLWNRWRHFNRAKMIDDHNDDGGWWTLVTGVRSVIVPCIQFLTVEPMATF</sequence>